<protein>
    <submittedName>
        <fullName evidence="2">Membrane protein</fullName>
    </submittedName>
</protein>
<dbReference type="OrthoDB" id="4272751at2"/>
<feature type="transmembrane region" description="Helical" evidence="1">
    <location>
        <begin position="61"/>
        <end position="82"/>
    </location>
</feature>
<dbReference type="Proteomes" id="UP000022835">
    <property type="component" value="Unassembled WGS sequence"/>
</dbReference>
<keyword evidence="3" id="KW-1185">Reference proteome</keyword>
<evidence type="ECO:0000313" key="3">
    <source>
        <dbReference type="Proteomes" id="UP000022835"/>
    </source>
</evidence>
<feature type="transmembrane region" description="Helical" evidence="1">
    <location>
        <begin position="126"/>
        <end position="142"/>
    </location>
</feature>
<evidence type="ECO:0000256" key="1">
    <source>
        <dbReference type="SAM" id="Phobius"/>
    </source>
</evidence>
<dbReference type="InterPro" id="IPR010699">
    <property type="entry name" value="DUF1275"/>
</dbReference>
<feature type="transmembrane region" description="Helical" evidence="1">
    <location>
        <begin position="94"/>
        <end position="114"/>
    </location>
</feature>
<dbReference type="AlphaFoldDB" id="A0A064CMP8"/>
<proteinExistence type="predicted"/>
<keyword evidence="1" id="KW-0812">Transmembrane</keyword>
<gene>
    <name evidence="2" type="ORF">Y900_014375</name>
</gene>
<dbReference type="RefSeq" id="WP_036342614.1">
    <property type="nucleotide sequence ID" value="NZ_JALN02000001.1"/>
</dbReference>
<keyword evidence="1" id="KW-0472">Membrane</keyword>
<dbReference type="STRING" id="1440774.Y900_014375"/>
<accession>A0A064CMP8</accession>
<dbReference type="Pfam" id="PF06912">
    <property type="entry name" value="DUF1275"/>
    <property type="match status" value="1"/>
</dbReference>
<dbReference type="EMBL" id="JALN02000001">
    <property type="protein sequence ID" value="KDF00093.1"/>
    <property type="molecule type" value="Genomic_DNA"/>
</dbReference>
<dbReference type="eggNOG" id="COG3619">
    <property type="taxonomic scope" value="Bacteria"/>
</dbReference>
<keyword evidence="1" id="KW-1133">Transmembrane helix</keyword>
<sequence length="235" mass="24096">MAVASPVSQRSTVVALLLLTFATGLVDAISVLVLGHVFVANMTGNVIFLGFWFVPHSGVDMTAAVVAFVSFLAGTVLGGRFARHLDHEVAVRTWLTAALGAEVVLLAVLAALAGSGVVDYHDDGKLILIAGLALAFGGQNAAARQFGIQELSTTVLTTTLVGIGFDSRLAGGTGQREKLRYTVVATMCAGATIGATMSRFMVAPVIALAAVVVAAGLAVFRYGPQPDAAPKSQIS</sequence>
<evidence type="ECO:0000313" key="2">
    <source>
        <dbReference type="EMBL" id="KDF00093.1"/>
    </source>
</evidence>
<name>A0A064CMP8_9MYCO</name>
<organism evidence="2 3">
    <name type="scientific">Mycolicibacterium aromaticivorans JS19b1 = JCM 16368</name>
    <dbReference type="NCBI Taxonomy" id="1440774"/>
    <lineage>
        <taxon>Bacteria</taxon>
        <taxon>Bacillati</taxon>
        <taxon>Actinomycetota</taxon>
        <taxon>Actinomycetes</taxon>
        <taxon>Mycobacteriales</taxon>
        <taxon>Mycobacteriaceae</taxon>
        <taxon>Mycolicibacterium</taxon>
    </lineage>
</organism>
<reference evidence="2" key="1">
    <citation type="submission" date="2014-05" db="EMBL/GenBank/DDBJ databases">
        <title>Genome sequence of Mycobacterium aromaticivorans strain JS19b1T (= DSM 45407T).</title>
        <authorList>
            <person name="Kwak Y."/>
            <person name="Park G.-S."/>
            <person name="Li Q.X."/>
            <person name="Lee S.-E."/>
            <person name="Shin J.-H."/>
        </authorList>
    </citation>
    <scope>NUCLEOTIDE SEQUENCE [LARGE SCALE GENOMIC DNA]</scope>
    <source>
        <strain evidence="2">JS19b1</strain>
    </source>
</reference>
<comment type="caution">
    <text evidence="2">The sequence shown here is derived from an EMBL/GenBank/DDBJ whole genome shotgun (WGS) entry which is preliminary data.</text>
</comment>
<dbReference type="PANTHER" id="PTHR37488:SF2">
    <property type="entry name" value="DUF1275 DOMAIN-CONTAINING PROTEIN"/>
    <property type="match status" value="1"/>
</dbReference>
<feature type="transmembrane region" description="Helical" evidence="1">
    <location>
        <begin position="203"/>
        <end position="223"/>
    </location>
</feature>
<dbReference type="PANTHER" id="PTHR37488">
    <property type="entry name" value="DUF1275 DOMAIN-CONTAINING PROTEIN"/>
    <property type="match status" value="1"/>
</dbReference>